<evidence type="ECO:0008006" key="6">
    <source>
        <dbReference type="Google" id="ProtNLM"/>
    </source>
</evidence>
<dbReference type="Pfam" id="PF08433">
    <property type="entry name" value="KTI12"/>
    <property type="match status" value="1"/>
</dbReference>
<organism evidence="4 5">
    <name type="scientific">Candida verbasci</name>
    <dbReference type="NCBI Taxonomy" id="1227364"/>
    <lineage>
        <taxon>Eukaryota</taxon>
        <taxon>Fungi</taxon>
        <taxon>Dikarya</taxon>
        <taxon>Ascomycota</taxon>
        <taxon>Saccharomycotina</taxon>
        <taxon>Pichiomycetes</taxon>
        <taxon>Debaryomycetaceae</taxon>
        <taxon>Candida/Lodderomyces clade</taxon>
        <taxon>Candida</taxon>
    </lineage>
</organism>
<evidence type="ECO:0000256" key="2">
    <source>
        <dbReference type="ARBA" id="ARBA00022840"/>
    </source>
</evidence>
<comment type="caution">
    <text evidence="4">The sequence shown here is derived from an EMBL/GenBank/DDBJ whole genome shotgun (WGS) entry which is preliminary data.</text>
</comment>
<name>A0A9W4X8A5_9ASCO</name>
<dbReference type="Gene3D" id="3.40.50.300">
    <property type="entry name" value="P-loop containing nucleotide triphosphate hydrolases"/>
    <property type="match status" value="1"/>
</dbReference>
<dbReference type="SUPFAM" id="SSF52540">
    <property type="entry name" value="P-loop containing nucleoside triphosphate hydrolases"/>
    <property type="match status" value="1"/>
</dbReference>
<keyword evidence="5" id="KW-1185">Reference proteome</keyword>
<dbReference type="InterPro" id="IPR027417">
    <property type="entry name" value="P-loop_NTPase"/>
</dbReference>
<dbReference type="OrthoDB" id="9972657at2759"/>
<dbReference type="AlphaFoldDB" id="A0A9W4X8A5"/>
<accession>A0A9W4X8A5</accession>
<dbReference type="Proteomes" id="UP001152885">
    <property type="component" value="Unassembled WGS sequence"/>
</dbReference>
<dbReference type="InterPro" id="IPR013641">
    <property type="entry name" value="KTI12/PSTK"/>
</dbReference>
<evidence type="ECO:0000313" key="5">
    <source>
        <dbReference type="Proteomes" id="UP001152885"/>
    </source>
</evidence>
<keyword evidence="2" id="KW-0067">ATP-binding</keyword>
<dbReference type="PANTHER" id="PTHR12435">
    <property type="match status" value="1"/>
</dbReference>
<dbReference type="GO" id="GO:0005524">
    <property type="term" value="F:ATP binding"/>
    <property type="evidence" value="ECO:0007669"/>
    <property type="project" value="UniProtKB-KW"/>
</dbReference>
<sequence>MPLIIFTGYPSSGKTTWANKLREYLQHRIQQAKTENTIGYNYTISYHSDETLGIQHSTYYDSNLEKLARGSQISAIKRDISRNNIVILDTLCYIKGFRYQLHCESKGQATPQAVIHIIAPIEQCIQWNNSKEVNKWDENLIKQLEMRYEEPNSSNRWDSPLFEIISEDNTEVRVFDEIWDSIVLKKSIIPNAATLVKATSGNTFIQELDKKTQDVILKVIQQQQLTTGGDVIIDKENNCIVNLPFESVSISQLQRIRRTYINLNRMRAVETTRIIPMFVDYLNKSLNNE</sequence>
<evidence type="ECO:0000256" key="3">
    <source>
        <dbReference type="ARBA" id="ARBA00025768"/>
    </source>
</evidence>
<reference evidence="4" key="1">
    <citation type="submission" date="2022-12" db="EMBL/GenBank/DDBJ databases">
        <authorList>
            <person name="Brejova B."/>
        </authorList>
    </citation>
    <scope>NUCLEOTIDE SEQUENCE</scope>
</reference>
<evidence type="ECO:0000256" key="1">
    <source>
        <dbReference type="ARBA" id="ARBA00022741"/>
    </source>
</evidence>
<comment type="similarity">
    <text evidence="3">Belongs to the KTI12 family.</text>
</comment>
<protein>
    <recommendedName>
        <fullName evidence="6">Chromatin associated protein KTI12</fullName>
    </recommendedName>
</protein>
<proteinExistence type="inferred from homology"/>
<keyword evidence="1" id="KW-0547">Nucleotide-binding</keyword>
<gene>
    <name evidence="4" type="ORF">CANVERA_P0547</name>
</gene>
<evidence type="ECO:0000313" key="4">
    <source>
        <dbReference type="EMBL" id="CAI5756029.1"/>
    </source>
</evidence>
<dbReference type="EMBL" id="CANTUO010000001">
    <property type="protein sequence ID" value="CAI5756029.1"/>
    <property type="molecule type" value="Genomic_DNA"/>
</dbReference>